<accession>A0A4W3JDY7</accession>
<reference evidence="2" key="1">
    <citation type="journal article" date="2006" name="Science">
        <title>Ancient noncoding elements conserved in the human genome.</title>
        <authorList>
            <person name="Venkatesh B."/>
            <person name="Kirkness E.F."/>
            <person name="Loh Y.H."/>
            <person name="Halpern A.L."/>
            <person name="Lee A.P."/>
            <person name="Johnson J."/>
            <person name="Dandona N."/>
            <person name="Viswanathan L.D."/>
            <person name="Tay A."/>
            <person name="Venter J.C."/>
            <person name="Strausberg R.L."/>
            <person name="Brenner S."/>
        </authorList>
    </citation>
    <scope>NUCLEOTIDE SEQUENCE [LARGE SCALE GENOMIC DNA]</scope>
</reference>
<keyword evidence="2" id="KW-1185">Reference proteome</keyword>
<reference evidence="2" key="3">
    <citation type="journal article" date="2014" name="Nature">
        <title>Elephant shark genome provides unique insights into gnathostome evolution.</title>
        <authorList>
            <consortium name="International Elephant Shark Genome Sequencing Consortium"/>
            <person name="Venkatesh B."/>
            <person name="Lee A.P."/>
            <person name="Ravi V."/>
            <person name="Maurya A.K."/>
            <person name="Lian M.M."/>
            <person name="Swann J.B."/>
            <person name="Ohta Y."/>
            <person name="Flajnik M.F."/>
            <person name="Sutoh Y."/>
            <person name="Kasahara M."/>
            <person name="Hoon S."/>
            <person name="Gangu V."/>
            <person name="Roy S.W."/>
            <person name="Irimia M."/>
            <person name="Korzh V."/>
            <person name="Kondrychyn I."/>
            <person name="Lim Z.W."/>
            <person name="Tay B.H."/>
            <person name="Tohari S."/>
            <person name="Kong K.W."/>
            <person name="Ho S."/>
            <person name="Lorente-Galdos B."/>
            <person name="Quilez J."/>
            <person name="Marques-Bonet T."/>
            <person name="Raney B.J."/>
            <person name="Ingham P.W."/>
            <person name="Tay A."/>
            <person name="Hillier L.W."/>
            <person name="Minx P."/>
            <person name="Boehm T."/>
            <person name="Wilson R.K."/>
            <person name="Brenner S."/>
            <person name="Warren W.C."/>
        </authorList>
    </citation>
    <scope>NUCLEOTIDE SEQUENCE [LARGE SCALE GENOMIC DNA]</scope>
</reference>
<proteinExistence type="predicted"/>
<dbReference type="PANTHER" id="PTHR15299:SF3">
    <property type="entry name" value="HERV-H LTR-ASSOCIATING PROTEIN 1"/>
    <property type="match status" value="1"/>
</dbReference>
<dbReference type="GeneTree" id="ENSGT00940000178875"/>
<organism evidence="1 2">
    <name type="scientific">Callorhinchus milii</name>
    <name type="common">Ghost shark</name>
    <dbReference type="NCBI Taxonomy" id="7868"/>
    <lineage>
        <taxon>Eukaryota</taxon>
        <taxon>Metazoa</taxon>
        <taxon>Chordata</taxon>
        <taxon>Craniata</taxon>
        <taxon>Vertebrata</taxon>
        <taxon>Chondrichthyes</taxon>
        <taxon>Holocephali</taxon>
        <taxon>Chimaeriformes</taxon>
        <taxon>Callorhinchidae</taxon>
        <taxon>Callorhinchus</taxon>
    </lineage>
</organism>
<protein>
    <submittedName>
        <fullName evidence="1">Uncharacterized protein</fullName>
    </submittedName>
</protein>
<sequence length="98" mass="11295">AGCRAIAKPREDKPLIVPVPVTVVIQKINPCVLELCRFFQQCLCNVGKRGQPRGNALRYCTDYYSWYLAQTFDICRTTKHFGRLRSLRQKCLTQICKS</sequence>
<evidence type="ECO:0000313" key="2">
    <source>
        <dbReference type="Proteomes" id="UP000314986"/>
    </source>
</evidence>
<name>A0A4W3JDY7_CALMI</name>
<dbReference type="STRING" id="7868.ENSCMIP00000036308"/>
<dbReference type="Proteomes" id="UP000314986">
    <property type="component" value="Unassembled WGS sequence"/>
</dbReference>
<dbReference type="PANTHER" id="PTHR15299">
    <property type="entry name" value="HERV-H LTR-ASSOCIATING PROTEIN 1"/>
    <property type="match status" value="1"/>
</dbReference>
<dbReference type="AlphaFoldDB" id="A0A4W3JDY7"/>
<dbReference type="Ensembl" id="ENSCMIT00000036847.1">
    <property type="protein sequence ID" value="ENSCMIP00000036308.1"/>
    <property type="gene ID" value="ENSCMIG00000015349.1"/>
</dbReference>
<reference evidence="1" key="4">
    <citation type="submission" date="2025-08" db="UniProtKB">
        <authorList>
            <consortium name="Ensembl"/>
        </authorList>
    </citation>
    <scope>IDENTIFICATION</scope>
</reference>
<evidence type="ECO:0000313" key="1">
    <source>
        <dbReference type="Ensembl" id="ENSCMIP00000036308.1"/>
    </source>
</evidence>
<dbReference type="InterPro" id="IPR037643">
    <property type="entry name" value="HHLA1"/>
</dbReference>
<reference evidence="2" key="2">
    <citation type="journal article" date="2007" name="PLoS Biol.">
        <title>Survey sequencing and comparative analysis of the elephant shark (Callorhinchus milii) genome.</title>
        <authorList>
            <person name="Venkatesh B."/>
            <person name="Kirkness E.F."/>
            <person name="Loh Y.H."/>
            <person name="Halpern A.L."/>
            <person name="Lee A.P."/>
            <person name="Johnson J."/>
            <person name="Dandona N."/>
            <person name="Viswanathan L.D."/>
            <person name="Tay A."/>
            <person name="Venter J.C."/>
            <person name="Strausberg R.L."/>
            <person name="Brenner S."/>
        </authorList>
    </citation>
    <scope>NUCLEOTIDE SEQUENCE [LARGE SCALE GENOMIC DNA]</scope>
</reference>
<reference evidence="1" key="5">
    <citation type="submission" date="2025-09" db="UniProtKB">
        <authorList>
            <consortium name="Ensembl"/>
        </authorList>
    </citation>
    <scope>IDENTIFICATION</scope>
</reference>
<dbReference type="InParanoid" id="A0A4W3JDY7"/>